<keyword evidence="5" id="KW-0479">Metal-binding</keyword>
<accession>A0A1M5C5R6</accession>
<proteinExistence type="predicted"/>
<dbReference type="InterPro" id="IPR016059">
    <property type="entry name" value="DNA_ligase_ATP-dep_CS"/>
</dbReference>
<dbReference type="GO" id="GO:0006260">
    <property type="term" value="P:DNA replication"/>
    <property type="evidence" value="ECO:0007669"/>
    <property type="project" value="UniProtKB-KW"/>
</dbReference>
<dbReference type="SUPFAM" id="SSF56091">
    <property type="entry name" value="DNA ligase/mRNA capping enzyme, catalytic domain"/>
    <property type="match status" value="1"/>
</dbReference>
<dbReference type="Gene3D" id="2.40.50.140">
    <property type="entry name" value="Nucleic acid-binding proteins"/>
    <property type="match status" value="1"/>
</dbReference>
<dbReference type="SUPFAM" id="SSF50249">
    <property type="entry name" value="Nucleic acid-binding proteins"/>
    <property type="match status" value="1"/>
</dbReference>
<keyword evidence="17" id="KW-1185">Reference proteome</keyword>
<evidence type="ECO:0000313" key="16">
    <source>
        <dbReference type="EMBL" id="SHF50051.1"/>
    </source>
</evidence>
<dbReference type="Pfam" id="PF01068">
    <property type="entry name" value="DNA_ligase_A_M"/>
    <property type="match status" value="2"/>
</dbReference>
<evidence type="ECO:0000256" key="2">
    <source>
        <dbReference type="ARBA" id="ARBA00022598"/>
    </source>
</evidence>
<evidence type="ECO:0000256" key="13">
    <source>
        <dbReference type="ARBA" id="ARBA00034003"/>
    </source>
</evidence>
<evidence type="ECO:0000256" key="6">
    <source>
        <dbReference type="ARBA" id="ARBA00022741"/>
    </source>
</evidence>
<evidence type="ECO:0000256" key="9">
    <source>
        <dbReference type="ARBA" id="ARBA00022842"/>
    </source>
</evidence>
<keyword evidence="10" id="KW-0233">DNA recombination</keyword>
<dbReference type="GO" id="GO:0003677">
    <property type="term" value="F:DNA binding"/>
    <property type="evidence" value="ECO:0007669"/>
    <property type="project" value="InterPro"/>
</dbReference>
<dbReference type="PANTHER" id="PTHR45674:SF13">
    <property type="entry name" value="DNA LIGASE-RELATED"/>
    <property type="match status" value="1"/>
</dbReference>
<dbReference type="Gene3D" id="1.10.3260.10">
    <property type="entry name" value="DNA ligase, ATP-dependent, N-terminal domain"/>
    <property type="match status" value="1"/>
</dbReference>
<dbReference type="InterPro" id="IPR012309">
    <property type="entry name" value="DNA_ligase_ATP-dep_C"/>
</dbReference>
<dbReference type="InterPro" id="IPR012308">
    <property type="entry name" value="DNA_ligase_ATP-dep_N"/>
</dbReference>
<dbReference type="PROSITE" id="PS00697">
    <property type="entry name" value="DNA_LIGASE_A1"/>
    <property type="match status" value="1"/>
</dbReference>
<dbReference type="GO" id="GO:0051301">
    <property type="term" value="P:cell division"/>
    <property type="evidence" value="ECO:0007669"/>
    <property type="project" value="UniProtKB-KW"/>
</dbReference>
<dbReference type="NCBIfam" id="NF006701">
    <property type="entry name" value="PRK09247.1"/>
    <property type="match status" value="1"/>
</dbReference>
<evidence type="ECO:0000256" key="3">
    <source>
        <dbReference type="ARBA" id="ARBA00022618"/>
    </source>
</evidence>
<dbReference type="GO" id="GO:0046872">
    <property type="term" value="F:metal ion binding"/>
    <property type="evidence" value="ECO:0007669"/>
    <property type="project" value="UniProtKB-KW"/>
</dbReference>
<evidence type="ECO:0000256" key="12">
    <source>
        <dbReference type="ARBA" id="ARBA00023306"/>
    </source>
</evidence>
<dbReference type="EC" id="6.5.1.1" evidence="1"/>
<comment type="catalytic activity">
    <reaction evidence="13">
        <text>ATP + (deoxyribonucleotide)n-3'-hydroxyl + 5'-phospho-(deoxyribonucleotide)m = (deoxyribonucleotide)n+m + AMP + diphosphate.</text>
        <dbReference type="EC" id="6.5.1.1"/>
    </reaction>
</comment>
<organism evidence="16 17">
    <name type="scientific">Cnuella takakiae</name>
    <dbReference type="NCBI Taxonomy" id="1302690"/>
    <lineage>
        <taxon>Bacteria</taxon>
        <taxon>Pseudomonadati</taxon>
        <taxon>Bacteroidota</taxon>
        <taxon>Chitinophagia</taxon>
        <taxon>Chitinophagales</taxon>
        <taxon>Chitinophagaceae</taxon>
        <taxon>Cnuella</taxon>
    </lineage>
</organism>
<evidence type="ECO:0000256" key="8">
    <source>
        <dbReference type="ARBA" id="ARBA00022840"/>
    </source>
</evidence>
<evidence type="ECO:0000256" key="7">
    <source>
        <dbReference type="ARBA" id="ARBA00022763"/>
    </source>
</evidence>
<keyword evidence="7" id="KW-0227">DNA damage</keyword>
<dbReference type="EMBL" id="FQUO01000008">
    <property type="protein sequence ID" value="SHF50051.1"/>
    <property type="molecule type" value="Genomic_DNA"/>
</dbReference>
<dbReference type="NCBIfam" id="TIGR04120">
    <property type="entry name" value="DNA_lig_bact"/>
    <property type="match status" value="1"/>
</dbReference>
<reference evidence="16 17" key="1">
    <citation type="submission" date="2016-11" db="EMBL/GenBank/DDBJ databases">
        <authorList>
            <person name="Jaros S."/>
            <person name="Januszkiewicz K."/>
            <person name="Wedrychowicz H."/>
        </authorList>
    </citation>
    <scope>NUCLEOTIDE SEQUENCE [LARGE SCALE GENOMIC DNA]</scope>
    <source>
        <strain evidence="16 17">DSM 26897</strain>
    </source>
</reference>
<dbReference type="Proteomes" id="UP000184368">
    <property type="component" value="Unassembled WGS sequence"/>
</dbReference>
<dbReference type="Pfam" id="PF04679">
    <property type="entry name" value="DNA_ligase_A_C"/>
    <property type="match status" value="1"/>
</dbReference>
<dbReference type="PANTHER" id="PTHR45674">
    <property type="entry name" value="DNA LIGASE 1/3 FAMILY MEMBER"/>
    <property type="match status" value="1"/>
</dbReference>
<evidence type="ECO:0000256" key="1">
    <source>
        <dbReference type="ARBA" id="ARBA00012727"/>
    </source>
</evidence>
<dbReference type="InterPro" id="IPR012340">
    <property type="entry name" value="NA-bd_OB-fold"/>
</dbReference>
<dbReference type="CDD" id="cd07897">
    <property type="entry name" value="Adenylation_DNA_ligase_Bac1"/>
    <property type="match status" value="1"/>
</dbReference>
<keyword evidence="8" id="KW-0067">ATP-binding</keyword>
<dbReference type="CDD" id="cd07972">
    <property type="entry name" value="OBF_DNA_ligase_Arch_LigB"/>
    <property type="match status" value="1"/>
</dbReference>
<feature type="region of interest" description="Disordered" evidence="14">
    <location>
        <begin position="289"/>
        <end position="331"/>
    </location>
</feature>
<evidence type="ECO:0000256" key="10">
    <source>
        <dbReference type="ARBA" id="ARBA00023172"/>
    </source>
</evidence>
<dbReference type="InterPro" id="IPR012310">
    <property type="entry name" value="DNA_ligase_ATP-dep_cent"/>
</dbReference>
<keyword evidence="9" id="KW-0460">Magnesium</keyword>
<dbReference type="SUPFAM" id="SSF117018">
    <property type="entry name" value="ATP-dependent DNA ligase DNA-binding domain"/>
    <property type="match status" value="1"/>
</dbReference>
<dbReference type="Gene3D" id="3.30.470.30">
    <property type="entry name" value="DNA ligase/mRNA capping enzyme"/>
    <property type="match status" value="2"/>
</dbReference>
<dbReference type="InterPro" id="IPR026333">
    <property type="entry name" value="ATP_dep_DNA_lig_pp_1105_fam"/>
</dbReference>
<evidence type="ECO:0000256" key="5">
    <source>
        <dbReference type="ARBA" id="ARBA00022723"/>
    </source>
</evidence>
<keyword evidence="11" id="KW-0234">DNA repair</keyword>
<dbReference type="InterPro" id="IPR050191">
    <property type="entry name" value="ATP-dep_DNA_ligase"/>
</dbReference>
<name>A0A1M5C5R6_9BACT</name>
<protein>
    <recommendedName>
        <fullName evidence="1">DNA ligase (ATP)</fullName>
        <ecNumber evidence="1">6.5.1.1</ecNumber>
    </recommendedName>
</protein>
<dbReference type="PROSITE" id="PS50160">
    <property type="entry name" value="DNA_LIGASE_A3"/>
    <property type="match status" value="1"/>
</dbReference>
<dbReference type="InterPro" id="IPR036599">
    <property type="entry name" value="DNA_ligase_N_sf"/>
</dbReference>
<dbReference type="GO" id="GO:0006281">
    <property type="term" value="P:DNA repair"/>
    <property type="evidence" value="ECO:0007669"/>
    <property type="project" value="UniProtKB-KW"/>
</dbReference>
<keyword evidence="4" id="KW-0235">DNA replication</keyword>
<keyword evidence="2 16" id="KW-0436">Ligase</keyword>
<dbReference type="Pfam" id="PF04675">
    <property type="entry name" value="DNA_ligase_A_N"/>
    <property type="match status" value="1"/>
</dbReference>
<evidence type="ECO:0000259" key="15">
    <source>
        <dbReference type="PROSITE" id="PS50160"/>
    </source>
</evidence>
<dbReference type="AlphaFoldDB" id="A0A1M5C5R6"/>
<dbReference type="STRING" id="1302690.BUE76_18490"/>
<dbReference type="GO" id="GO:0006310">
    <property type="term" value="P:DNA recombination"/>
    <property type="evidence" value="ECO:0007669"/>
    <property type="project" value="UniProtKB-KW"/>
</dbReference>
<keyword evidence="12" id="KW-0131">Cell cycle</keyword>
<evidence type="ECO:0000256" key="11">
    <source>
        <dbReference type="ARBA" id="ARBA00023204"/>
    </source>
</evidence>
<dbReference type="RefSeq" id="WP_073043584.1">
    <property type="nucleotide sequence ID" value="NZ_FQUO01000008.1"/>
</dbReference>
<gene>
    <name evidence="16" type="ORF">SAMN05444008_108249</name>
</gene>
<feature type="compositionally biased region" description="Polar residues" evidence="14">
    <location>
        <begin position="307"/>
        <end position="321"/>
    </location>
</feature>
<dbReference type="OrthoDB" id="9767858at2"/>
<dbReference type="GO" id="GO:0003910">
    <property type="term" value="F:DNA ligase (ATP) activity"/>
    <property type="evidence" value="ECO:0007669"/>
    <property type="project" value="UniProtKB-EC"/>
</dbReference>
<feature type="domain" description="ATP-dependent DNA ligase family profile" evidence="15">
    <location>
        <begin position="351"/>
        <end position="481"/>
    </location>
</feature>
<sequence length="578" mass="65527">MRSFAELVATLGTTTKTNEKLDALVRYFSVADDRDKVWVIAIFSGRRPRRAVNTTQLATYCVEVTRLPFWMFDECWHTVGDLGETIALLLPENETAQAERPEDERPLYYYIEQLKKIEKEEESVRKQFILESWAEMNRSERFVFNKLITGSFRIGVSQKLMVNALAKATGAEASVIAHRISGNWDPTTISFDELTGEEAHATDISKPYPFYLAYALEDAPASLGLPEEWQVEWKWDGIRGLIIKRQGELFVWSRGEELMTEKFPEYHSLQYILPDGIALDGEIISLPAGPSPALPGGEGAGKNPGGSNSEILNNGVSNSPSTGGGRGEAFRKPLPFSALQTRIGRKNVTKKQLQEAPAGFIVYDLLEYEGADWRTRPLQERRAKLEALLSQWEHPALILSPIVTFTEWEELAALREQSREMASEGFMLKRKSSTYQVGRKRGDWWKWKIDPLTIDAVMIYAQKGAGRRSGLYTDYTFAVRDGDKLVPFTKAYSGLTDKEFAQVDAFVKRNSIEKFGPVRTVKPELVFEIAFEGIAASSRHKSGVALRFPRMLRWRQDKKVEEINTLEDLKQLLEVYGK</sequence>
<evidence type="ECO:0000256" key="4">
    <source>
        <dbReference type="ARBA" id="ARBA00022705"/>
    </source>
</evidence>
<keyword evidence="3" id="KW-0132">Cell division</keyword>
<dbReference type="GO" id="GO:0005524">
    <property type="term" value="F:ATP binding"/>
    <property type="evidence" value="ECO:0007669"/>
    <property type="project" value="UniProtKB-KW"/>
</dbReference>
<keyword evidence="6" id="KW-0547">Nucleotide-binding</keyword>
<evidence type="ECO:0000256" key="14">
    <source>
        <dbReference type="SAM" id="MobiDB-lite"/>
    </source>
</evidence>
<evidence type="ECO:0000313" key="17">
    <source>
        <dbReference type="Proteomes" id="UP000184368"/>
    </source>
</evidence>